<evidence type="ECO:0000259" key="3">
    <source>
        <dbReference type="Pfam" id="PF19040"/>
    </source>
</evidence>
<evidence type="ECO:0000256" key="1">
    <source>
        <dbReference type="SAM" id="Phobius"/>
    </source>
</evidence>
<dbReference type="AlphaFoldDB" id="Q312V4"/>
<feature type="transmembrane region" description="Helical" evidence="1">
    <location>
        <begin position="76"/>
        <end position="96"/>
    </location>
</feature>
<dbReference type="Pfam" id="PF01757">
    <property type="entry name" value="Acyl_transf_3"/>
    <property type="match status" value="1"/>
</dbReference>
<dbReference type="RefSeq" id="WP_011367246.1">
    <property type="nucleotide sequence ID" value="NC_007519.1"/>
</dbReference>
<accession>Q312V4</accession>
<dbReference type="GO" id="GO:0016747">
    <property type="term" value="F:acyltransferase activity, transferring groups other than amino-acyl groups"/>
    <property type="evidence" value="ECO:0007669"/>
    <property type="project" value="InterPro"/>
</dbReference>
<dbReference type="KEGG" id="dde:Dde_1241"/>
<protein>
    <submittedName>
        <fullName evidence="4">Acyltransferase 3</fullName>
    </submittedName>
</protein>
<gene>
    <name evidence="4" type="ordered locus">Dde_1241</name>
</gene>
<dbReference type="PANTHER" id="PTHR23028">
    <property type="entry name" value="ACETYLTRANSFERASE"/>
    <property type="match status" value="1"/>
</dbReference>
<sequence length="675" mass="76172">MHNDKRIIPEIQFLRAIAVLAVLLFHMFPGIVKGGYVGVDVFFILSGFLMTRTLYSDIETGGTVNVGRFYFKRAKRILPAALSVLAATGVASYYLLPFTLWDAVRGELVSSALWFQNWELIAKSLDYLASEEAHSPVMHYWSLSVEEQFYIIYPLFFWILVRSYRHKIQAKEITLALSIMCFGSFLYSIYYSYTSPVAAYFNTFTRIWELLLGGLAFFISRRFFFARTTARLMVILGGLGVASSIFLFSAKTVFPGWLALIPTVSSVLILLGGANCAGFLHALLSNRPALAVGDLSYAIYLWHWPLIIFYRQHISESFSVIHGLLFCSVVLALSYATKVLIEDPFRRLSFARHSTRFARSFAVLLIIFTVSAYTAKSHRNTTTETSQISATGALESVNFAGYKPHDNFIPPLSTAKKTRPKVYSDNVHLGFSDIAPHVGSYGDTKSNDTVFLIGDSHAAQWLPALDFLGKKHHVKILVTTKSACLFDTNNPVTHQGREYTECFEWSKKVYDMIISTRPKGVIFSSSLFYYADTLKDDFAGSDTEWRNQSAKLFSASIRSTFQTIERAGIQTLIIADTPRTKVNSIDCLARTNDPAQCSFPKYYNYHSQYDFLYSASSADDNISYVDFRDQICPSDDCQPVLGNILIFRDTHHLTVEYAESLSPFLENDFLRLAGR</sequence>
<keyword evidence="1" id="KW-1133">Transmembrane helix</keyword>
<keyword evidence="1" id="KW-0472">Membrane</keyword>
<feature type="transmembrane region" description="Helical" evidence="1">
    <location>
        <begin position="199"/>
        <end position="220"/>
    </location>
</feature>
<feature type="domain" description="SGNH" evidence="3">
    <location>
        <begin position="441"/>
        <end position="666"/>
    </location>
</feature>
<feature type="domain" description="Acyltransferase 3" evidence="2">
    <location>
        <begin position="9"/>
        <end position="337"/>
    </location>
</feature>
<name>Q312V4_OLEA2</name>
<feature type="transmembrane region" description="Helical" evidence="1">
    <location>
        <begin position="140"/>
        <end position="161"/>
    </location>
</feature>
<dbReference type="GO" id="GO:0016020">
    <property type="term" value="C:membrane"/>
    <property type="evidence" value="ECO:0007669"/>
    <property type="project" value="TreeGrafter"/>
</dbReference>
<keyword evidence="4" id="KW-0012">Acyltransferase</keyword>
<proteinExistence type="predicted"/>
<reference evidence="4 5" key="1">
    <citation type="journal article" date="2011" name="J. Bacteriol.">
        <title>Complete genome sequence and updated annotation of Desulfovibrio alaskensis G20.</title>
        <authorList>
            <person name="Hauser L.J."/>
            <person name="Land M.L."/>
            <person name="Brown S.D."/>
            <person name="Larimer F."/>
            <person name="Keller K.L."/>
            <person name="Rapp-Giles B.J."/>
            <person name="Price M.N."/>
            <person name="Lin M."/>
            <person name="Bruce D.C."/>
            <person name="Detter J.C."/>
            <person name="Tapia R."/>
            <person name="Han C.S."/>
            <person name="Goodwin L.A."/>
            <person name="Cheng J.F."/>
            <person name="Pitluck S."/>
            <person name="Copeland A."/>
            <person name="Lucas S."/>
            <person name="Nolan M."/>
            <person name="Lapidus A.L."/>
            <person name="Palumbo A.V."/>
            <person name="Wall J.D."/>
        </authorList>
    </citation>
    <scope>NUCLEOTIDE SEQUENCE [LARGE SCALE GENOMIC DNA]</scope>
    <source>
        <strain evidence="5">ATCC BAA 1058 / DSM 17464 / G20</strain>
    </source>
</reference>
<feature type="transmembrane region" description="Helical" evidence="1">
    <location>
        <begin position="357"/>
        <end position="375"/>
    </location>
</feature>
<dbReference type="GO" id="GO:0009103">
    <property type="term" value="P:lipopolysaccharide biosynthetic process"/>
    <property type="evidence" value="ECO:0007669"/>
    <property type="project" value="TreeGrafter"/>
</dbReference>
<keyword evidence="4" id="KW-0808">Transferase</keyword>
<dbReference type="HOGENOM" id="CLU_005679_10_1_7"/>
<evidence type="ECO:0000259" key="2">
    <source>
        <dbReference type="Pfam" id="PF01757"/>
    </source>
</evidence>
<feature type="transmembrane region" description="Helical" evidence="1">
    <location>
        <begin position="173"/>
        <end position="193"/>
    </location>
</feature>
<keyword evidence="5" id="KW-1185">Reference proteome</keyword>
<dbReference type="eggNOG" id="COG1835">
    <property type="taxonomic scope" value="Bacteria"/>
</dbReference>
<feature type="transmembrane region" description="Helical" evidence="1">
    <location>
        <begin position="256"/>
        <end position="283"/>
    </location>
</feature>
<dbReference type="STRING" id="207559.Dde_1241"/>
<dbReference type="InterPro" id="IPR043968">
    <property type="entry name" value="SGNH"/>
</dbReference>
<dbReference type="Proteomes" id="UP000002710">
    <property type="component" value="Chromosome"/>
</dbReference>
<dbReference type="InterPro" id="IPR050879">
    <property type="entry name" value="Acyltransferase_3"/>
</dbReference>
<evidence type="ECO:0000313" key="5">
    <source>
        <dbReference type="Proteomes" id="UP000002710"/>
    </source>
</evidence>
<keyword evidence="1" id="KW-0812">Transmembrane</keyword>
<feature type="transmembrane region" description="Helical" evidence="1">
    <location>
        <begin position="318"/>
        <end position="336"/>
    </location>
</feature>
<feature type="transmembrane region" description="Helical" evidence="1">
    <location>
        <begin position="232"/>
        <end position="250"/>
    </location>
</feature>
<feature type="transmembrane region" description="Helical" evidence="1">
    <location>
        <begin position="295"/>
        <end position="312"/>
    </location>
</feature>
<dbReference type="Pfam" id="PF19040">
    <property type="entry name" value="SGNH"/>
    <property type="match status" value="1"/>
</dbReference>
<dbReference type="PANTHER" id="PTHR23028:SF53">
    <property type="entry name" value="ACYL_TRANSF_3 DOMAIN-CONTAINING PROTEIN"/>
    <property type="match status" value="1"/>
</dbReference>
<evidence type="ECO:0000313" key="4">
    <source>
        <dbReference type="EMBL" id="ABB38042.1"/>
    </source>
</evidence>
<dbReference type="EMBL" id="CP000112">
    <property type="protein sequence ID" value="ABB38042.1"/>
    <property type="molecule type" value="Genomic_DNA"/>
</dbReference>
<feature type="transmembrane region" description="Helical" evidence="1">
    <location>
        <begin position="12"/>
        <end position="29"/>
    </location>
</feature>
<organism evidence="4 5">
    <name type="scientific">Oleidesulfovibrio alaskensis (strain ATCC BAA-1058 / DSM 17464 / G20)</name>
    <name type="common">Desulfovibrio alaskensis</name>
    <dbReference type="NCBI Taxonomy" id="207559"/>
    <lineage>
        <taxon>Bacteria</taxon>
        <taxon>Pseudomonadati</taxon>
        <taxon>Thermodesulfobacteriota</taxon>
        <taxon>Desulfovibrionia</taxon>
        <taxon>Desulfovibrionales</taxon>
        <taxon>Desulfovibrionaceae</taxon>
        <taxon>Oleidesulfovibrio</taxon>
    </lineage>
</organism>
<feature type="transmembrane region" description="Helical" evidence="1">
    <location>
        <begin position="35"/>
        <end position="55"/>
    </location>
</feature>
<dbReference type="InterPro" id="IPR002656">
    <property type="entry name" value="Acyl_transf_3_dom"/>
</dbReference>